<dbReference type="GO" id="GO:0008658">
    <property type="term" value="F:penicillin binding"/>
    <property type="evidence" value="ECO:0007669"/>
    <property type="project" value="InterPro"/>
</dbReference>
<dbReference type="Gene3D" id="3.40.710.10">
    <property type="entry name" value="DD-peptidase/beta-lactamase superfamily"/>
    <property type="match status" value="1"/>
</dbReference>
<dbReference type="PANTHER" id="PTHR30627:SF24">
    <property type="entry name" value="PENICILLIN-BINDING PROTEIN 4B"/>
    <property type="match status" value="1"/>
</dbReference>
<dbReference type="InterPro" id="IPR054120">
    <property type="entry name" value="PBPA_dimer"/>
</dbReference>
<evidence type="ECO:0000259" key="2">
    <source>
        <dbReference type="Pfam" id="PF21922"/>
    </source>
</evidence>
<dbReference type="InterPro" id="IPR050515">
    <property type="entry name" value="Beta-lactam/transpept"/>
</dbReference>
<dbReference type="AlphaFoldDB" id="A0A401ZWK7"/>
<dbReference type="OrthoDB" id="9804124at2"/>
<evidence type="ECO:0000259" key="1">
    <source>
        <dbReference type="Pfam" id="PF00905"/>
    </source>
</evidence>
<feature type="domain" description="Penicillin binding protein A dimerisation" evidence="2">
    <location>
        <begin position="54"/>
        <end position="137"/>
    </location>
</feature>
<dbReference type="Pfam" id="PF21922">
    <property type="entry name" value="PBP_dimer_2"/>
    <property type="match status" value="1"/>
</dbReference>
<comment type="caution">
    <text evidence="3">The sequence shown here is derived from an EMBL/GenBank/DDBJ whole genome shotgun (WGS) entry which is preliminary data.</text>
</comment>
<dbReference type="GO" id="GO:0005886">
    <property type="term" value="C:plasma membrane"/>
    <property type="evidence" value="ECO:0007669"/>
    <property type="project" value="TreeGrafter"/>
</dbReference>
<dbReference type="InterPro" id="IPR012338">
    <property type="entry name" value="Beta-lactam/transpept-like"/>
</dbReference>
<organism evidence="3 4">
    <name type="scientific">Tengunoibacter tsumagoiensis</name>
    <dbReference type="NCBI Taxonomy" id="2014871"/>
    <lineage>
        <taxon>Bacteria</taxon>
        <taxon>Bacillati</taxon>
        <taxon>Chloroflexota</taxon>
        <taxon>Ktedonobacteria</taxon>
        <taxon>Ktedonobacterales</taxon>
        <taxon>Dictyobacteraceae</taxon>
        <taxon>Tengunoibacter</taxon>
    </lineage>
</organism>
<dbReference type="GO" id="GO:0051301">
    <property type="term" value="P:cell division"/>
    <property type="evidence" value="ECO:0007669"/>
    <property type="project" value="UniProtKB-KW"/>
</dbReference>
<evidence type="ECO:0000313" key="3">
    <source>
        <dbReference type="EMBL" id="GCE11265.1"/>
    </source>
</evidence>
<accession>A0A401ZWK7</accession>
<dbReference type="Gene3D" id="3.90.1310.10">
    <property type="entry name" value="Penicillin-binding protein 2a (Domain 2)"/>
    <property type="match status" value="1"/>
</dbReference>
<dbReference type="SUPFAM" id="SSF56601">
    <property type="entry name" value="beta-lactamase/transpeptidase-like"/>
    <property type="match status" value="1"/>
</dbReference>
<proteinExistence type="predicted"/>
<sequence length="541" mass="58902">MNIGANIRKLTLLFIVLFLALSGGLVYWQVIVSKQVASNPHNNRACLYENAPLRGRIFDRNGVLLADSQPNQDARCGYMRHYYEPSLAGLIGYYAGPNYPSTGLEHQFDAYLTGQVGATELENQMNHLLHQSPVGNDLYLTIDVRIQRIVNQHFDDPVQIVDNSTFKTDRGSVIVTNPQTGEILAMLSRPGYDPNRMVQTLVKGNLSYYNQLANDPIGKPLRWRPTQETYAPGSVYKTVTLMAGLNEGKTTLDQSFDQQHALGPIFYNGQQIGPVGNNIGGYTSKFPVTTEYGFTHSDNVIFAQIGVNTGSDKWLAFNKKFYIGEQIPFDLPVTPSTVLPAGTQTLADNQLAANAFGQGYNSITPFQMSLFDNAAAANGKLMHPMLVAKITNHDGSALQTFTPEQLSAPLSEKAATDTRKAMYGVTYCGSGSIERVRINGSPWGIISKTGTAQVSDNESIPAQSWLITQAPYSVNNPSQLPALTIVAMKENGGEGGAQNGPMLTAMYNDIFTKIDTYKGLKAPGPAAPTYCCSAKLLQIGC</sequence>
<keyword evidence="4" id="KW-1185">Reference proteome</keyword>
<reference evidence="4" key="1">
    <citation type="submission" date="2018-12" db="EMBL/GenBank/DDBJ databases">
        <title>Tengunoibacter tsumagoiensis gen. nov., sp. nov., Dictyobacter kobayashii sp. nov., D. alpinus sp. nov., and D. joshuensis sp. nov. and description of Dictyobacteraceae fam. nov. within the order Ktedonobacterales isolated from Tengu-no-mugimeshi.</title>
        <authorList>
            <person name="Wang C.M."/>
            <person name="Zheng Y."/>
            <person name="Sakai Y."/>
            <person name="Toyoda A."/>
            <person name="Minakuchi Y."/>
            <person name="Abe K."/>
            <person name="Yokota A."/>
            <person name="Yabe S."/>
        </authorList>
    </citation>
    <scope>NUCLEOTIDE SEQUENCE [LARGE SCALE GENOMIC DNA]</scope>
    <source>
        <strain evidence="4">Uno3</strain>
    </source>
</reference>
<feature type="domain" description="Penicillin-binding protein transpeptidase" evidence="1">
    <location>
        <begin position="171"/>
        <end position="501"/>
    </location>
</feature>
<protein>
    <submittedName>
        <fullName evidence="3">Cell division protein FtsI</fullName>
    </submittedName>
</protein>
<keyword evidence="3" id="KW-0132">Cell division</keyword>
<dbReference type="Proteomes" id="UP000287352">
    <property type="component" value="Unassembled WGS sequence"/>
</dbReference>
<keyword evidence="3" id="KW-0131">Cell cycle</keyword>
<dbReference type="EMBL" id="BIFR01000001">
    <property type="protein sequence ID" value="GCE11265.1"/>
    <property type="molecule type" value="Genomic_DNA"/>
</dbReference>
<dbReference type="GO" id="GO:0071555">
    <property type="term" value="P:cell wall organization"/>
    <property type="evidence" value="ECO:0007669"/>
    <property type="project" value="TreeGrafter"/>
</dbReference>
<gene>
    <name evidence="3" type="ORF">KTT_11240</name>
</gene>
<dbReference type="PANTHER" id="PTHR30627">
    <property type="entry name" value="PEPTIDOGLYCAN D,D-TRANSPEPTIDASE"/>
    <property type="match status" value="1"/>
</dbReference>
<name>A0A401ZWK7_9CHLR</name>
<evidence type="ECO:0000313" key="4">
    <source>
        <dbReference type="Proteomes" id="UP000287352"/>
    </source>
</evidence>
<dbReference type="Pfam" id="PF00905">
    <property type="entry name" value="Transpeptidase"/>
    <property type="match status" value="1"/>
</dbReference>
<dbReference type="InterPro" id="IPR001460">
    <property type="entry name" value="PCN-bd_Tpept"/>
</dbReference>